<feature type="transmembrane region" description="Helical" evidence="1">
    <location>
        <begin position="55"/>
        <end position="75"/>
    </location>
</feature>
<name>A0A090DYD5_MESPL</name>
<feature type="transmembrane region" description="Helical" evidence="1">
    <location>
        <begin position="12"/>
        <end position="34"/>
    </location>
</feature>
<feature type="transmembrane region" description="Helical" evidence="1">
    <location>
        <begin position="251"/>
        <end position="268"/>
    </location>
</feature>
<dbReference type="Proteomes" id="UP000045285">
    <property type="component" value="Unassembled WGS sequence"/>
</dbReference>
<dbReference type="InterPro" id="IPR050879">
    <property type="entry name" value="Acyltransferase_3"/>
</dbReference>
<protein>
    <submittedName>
        <fullName evidence="3">Acyltransferase 3</fullName>
    </submittedName>
</protein>
<keyword evidence="1" id="KW-1133">Transmembrane helix</keyword>
<dbReference type="Pfam" id="PF01757">
    <property type="entry name" value="Acyl_transf_3"/>
    <property type="match status" value="1"/>
</dbReference>
<feature type="domain" description="Acyltransferase 3" evidence="2">
    <location>
        <begin position="14"/>
        <end position="300"/>
    </location>
</feature>
<keyword evidence="4" id="KW-1185">Reference proteome</keyword>
<keyword evidence="1" id="KW-0812">Transmembrane</keyword>
<dbReference type="GO" id="GO:0016747">
    <property type="term" value="F:acyltransferase activity, transferring groups other than amino-acyl groups"/>
    <property type="evidence" value="ECO:0007669"/>
    <property type="project" value="InterPro"/>
</dbReference>
<dbReference type="PANTHER" id="PTHR23028">
    <property type="entry name" value="ACETYLTRANSFERASE"/>
    <property type="match status" value="1"/>
</dbReference>
<keyword evidence="3" id="KW-0808">Transferase</keyword>
<reference evidence="4" key="1">
    <citation type="submission" date="2014-08" db="EMBL/GenBank/DDBJ databases">
        <authorList>
            <person name="Moulin L."/>
        </authorList>
    </citation>
    <scope>NUCLEOTIDE SEQUENCE [LARGE SCALE GENOMIC DNA]</scope>
</reference>
<evidence type="ECO:0000256" key="1">
    <source>
        <dbReference type="SAM" id="Phobius"/>
    </source>
</evidence>
<dbReference type="AlphaFoldDB" id="A0A090DYD5"/>
<gene>
    <name evidence="3" type="ORF">MPL3356_390160</name>
</gene>
<feature type="transmembrane region" description="Helical" evidence="1">
    <location>
        <begin position="216"/>
        <end position="239"/>
    </location>
</feature>
<keyword evidence="1" id="KW-0472">Membrane</keyword>
<keyword evidence="3" id="KW-0012">Acyltransferase</keyword>
<feature type="transmembrane region" description="Helical" evidence="1">
    <location>
        <begin position="110"/>
        <end position="129"/>
    </location>
</feature>
<feature type="transmembrane region" description="Helical" evidence="1">
    <location>
        <begin position="192"/>
        <end position="210"/>
    </location>
</feature>
<organism evidence="3 4">
    <name type="scientific">Mesorhizobium plurifarium</name>
    <dbReference type="NCBI Taxonomy" id="69974"/>
    <lineage>
        <taxon>Bacteria</taxon>
        <taxon>Pseudomonadati</taxon>
        <taxon>Pseudomonadota</taxon>
        <taxon>Alphaproteobacteria</taxon>
        <taxon>Hyphomicrobiales</taxon>
        <taxon>Phyllobacteriaceae</taxon>
        <taxon>Mesorhizobium</taxon>
    </lineage>
</organism>
<sequence length="324" mass="35706">MVSFHCSREALPGGFVGVDLFFVLSGFLISSILLEEHARTGTIALGRFYLRRAMRLWPALVLMLAAYLVAAPLVFPQASAGRDALLAGLYLSDYSQAFWHLPYLPLLHTWSLSVEEHFYLLWPAAVLLLARFDRRAAIAMLVGVFLIVSLWRMIDLAIWRSFTTTFYRFDTRMSGLVLGSLIAFLPWRPKTAAANMFAAAGAAIIAWAMVSLDWGTASPLLAAGVAVDFGAGCTVLALAAGGSFLGRVLTFRPLAYIGMISYSIYLWHYPVVVAMRDTPSSPLSIRESIVVIVASFVLAATSYELLEKPLKAYRYRRYAVSAAE</sequence>
<dbReference type="InterPro" id="IPR002656">
    <property type="entry name" value="Acyl_transf_3_dom"/>
</dbReference>
<evidence type="ECO:0000313" key="4">
    <source>
        <dbReference type="Proteomes" id="UP000045285"/>
    </source>
</evidence>
<dbReference type="PANTHER" id="PTHR23028:SF53">
    <property type="entry name" value="ACYL_TRANSF_3 DOMAIN-CONTAINING PROTEIN"/>
    <property type="match status" value="1"/>
</dbReference>
<dbReference type="EMBL" id="CCMZ01000033">
    <property type="protein sequence ID" value="CDX22127.1"/>
    <property type="molecule type" value="Genomic_DNA"/>
</dbReference>
<dbReference type="GO" id="GO:0016020">
    <property type="term" value="C:membrane"/>
    <property type="evidence" value="ECO:0007669"/>
    <property type="project" value="TreeGrafter"/>
</dbReference>
<dbReference type="GO" id="GO:0009103">
    <property type="term" value="P:lipopolysaccharide biosynthetic process"/>
    <property type="evidence" value="ECO:0007669"/>
    <property type="project" value="TreeGrafter"/>
</dbReference>
<proteinExistence type="predicted"/>
<feature type="transmembrane region" description="Helical" evidence="1">
    <location>
        <begin position="136"/>
        <end position="154"/>
    </location>
</feature>
<evidence type="ECO:0000259" key="2">
    <source>
        <dbReference type="Pfam" id="PF01757"/>
    </source>
</evidence>
<feature type="transmembrane region" description="Helical" evidence="1">
    <location>
        <begin position="166"/>
        <end position="185"/>
    </location>
</feature>
<feature type="transmembrane region" description="Helical" evidence="1">
    <location>
        <begin position="288"/>
        <end position="306"/>
    </location>
</feature>
<evidence type="ECO:0000313" key="3">
    <source>
        <dbReference type="EMBL" id="CDX22127.1"/>
    </source>
</evidence>
<accession>A0A090DYD5</accession>